<evidence type="ECO:0000256" key="6">
    <source>
        <dbReference type="ARBA" id="ARBA00023077"/>
    </source>
</evidence>
<dbReference type="GO" id="GO:0044718">
    <property type="term" value="P:siderophore transmembrane transport"/>
    <property type="evidence" value="ECO:0007669"/>
    <property type="project" value="TreeGrafter"/>
</dbReference>
<keyword evidence="9 10" id="KW-0998">Cell outer membrane</keyword>
<reference evidence="14 15" key="1">
    <citation type="submission" date="2016-10" db="EMBL/GenBank/DDBJ databases">
        <authorList>
            <person name="Varghese N."/>
            <person name="Submissions S."/>
        </authorList>
    </citation>
    <scope>NUCLEOTIDE SEQUENCE [LARGE SCALE GENOMIC DNA]</scope>
    <source>
        <strain evidence="14 15">DSM 29073</strain>
    </source>
</reference>
<accession>A0A8G2BWQ5</accession>
<comment type="subcellular location">
    <subcellularLocation>
        <location evidence="1 10">Cell outer membrane</location>
        <topology evidence="1 10">Multi-pass membrane protein</topology>
    </subcellularLocation>
</comment>
<dbReference type="PROSITE" id="PS52016">
    <property type="entry name" value="TONB_DEPENDENT_REC_3"/>
    <property type="match status" value="1"/>
</dbReference>
<dbReference type="SUPFAM" id="SSF56935">
    <property type="entry name" value="Porins"/>
    <property type="match status" value="1"/>
</dbReference>
<evidence type="ECO:0000313" key="14">
    <source>
        <dbReference type="EMBL" id="SEF91526.1"/>
    </source>
</evidence>
<comment type="similarity">
    <text evidence="10 11">Belongs to the TonB-dependent receptor family.</text>
</comment>
<evidence type="ECO:0000256" key="5">
    <source>
        <dbReference type="ARBA" id="ARBA00022729"/>
    </source>
</evidence>
<dbReference type="GO" id="GO:0015344">
    <property type="term" value="F:siderophore uptake transmembrane transporter activity"/>
    <property type="evidence" value="ECO:0007669"/>
    <property type="project" value="TreeGrafter"/>
</dbReference>
<dbReference type="PANTHER" id="PTHR30069">
    <property type="entry name" value="TONB-DEPENDENT OUTER MEMBRANE RECEPTOR"/>
    <property type="match status" value="1"/>
</dbReference>
<feature type="domain" description="TonB-dependent receptor-like beta-barrel" evidence="12">
    <location>
        <begin position="523"/>
        <end position="905"/>
    </location>
</feature>
<evidence type="ECO:0000256" key="7">
    <source>
        <dbReference type="ARBA" id="ARBA00023136"/>
    </source>
</evidence>
<evidence type="ECO:0000256" key="11">
    <source>
        <dbReference type="RuleBase" id="RU003357"/>
    </source>
</evidence>
<evidence type="ECO:0000256" key="8">
    <source>
        <dbReference type="ARBA" id="ARBA00023170"/>
    </source>
</evidence>
<proteinExistence type="inferred from homology"/>
<evidence type="ECO:0000259" key="13">
    <source>
        <dbReference type="Pfam" id="PF07715"/>
    </source>
</evidence>
<evidence type="ECO:0000256" key="10">
    <source>
        <dbReference type="PROSITE-ProRule" id="PRU01360"/>
    </source>
</evidence>
<evidence type="ECO:0000256" key="9">
    <source>
        <dbReference type="ARBA" id="ARBA00023237"/>
    </source>
</evidence>
<protein>
    <submittedName>
        <fullName evidence="14">CarboxypepD_reg-like domain-containing protein</fullName>
    </submittedName>
</protein>
<dbReference type="InterPro" id="IPR039426">
    <property type="entry name" value="TonB-dep_rcpt-like"/>
</dbReference>
<dbReference type="InterPro" id="IPR000531">
    <property type="entry name" value="Beta-barrel_TonB"/>
</dbReference>
<dbReference type="InterPro" id="IPR037066">
    <property type="entry name" value="Plug_dom_sf"/>
</dbReference>
<keyword evidence="7 10" id="KW-0472">Membrane</keyword>
<keyword evidence="2 10" id="KW-0813">Transport</keyword>
<dbReference type="Pfam" id="PF07715">
    <property type="entry name" value="Plug"/>
    <property type="match status" value="1"/>
</dbReference>
<sequence>MKRVYILFGLFLLLFGQIFGQKVEGYVYDAANNDPLTGVSIYYKDKSGTRGTVSDIDGHYELPVPAGSVILMFSYLGYENQSYPLILARGQSYTLNAQMKVQTNLMDEVVVSVSRYEQKLSDVTVSMELLKASDIVKQDPVDLTSVLKNLPGVEITDRQPSIRGGSGWTYGVGSRCLILVDGMSVLSPGSGEINWNIVPMENVEQVEVLKGASSVLYGSSALNGLINVRTKRPSLDPVTHANAYMGIYGDPENKSNIWWDRDFWKNGGYGTKPLLRNILPGSNPMYNGVDLSHSRRIGNFDLSAGLNLFSDEGYRKGNYTKRFRAGGNLTYHDPRVKGLNYGVNGNFLSNDYAGFFLWRSPEEVYTQSPLANMGREGHSFYVDPFINYSNPDNNTVHRIKGRIYRRKDQIVSGTTDKSISEIANNMGFDSNSIPEIVNIAKNPMETLMPIVIPHLGDVLNGNFTGLAGEVEKLGNHFFPTAKPADYMDLVSWVMGRTPLPTNEEELLPWLENALEPVEKKKPGADLTASYYLDYQFSKKYDNSLLTTGATYERVYADSKVTGTHKSDNIALFVQYDRKFFDKLNLSLGMRMEYYRVDDHYREAETKLFGSDIPFKPVFRGGLNYELGEYSFIRASFGQGYRYPSIVEKFVLKDIGGVGAFPNANLKAEQGFNAEIGFKQGYKLGGLKGFVDVAGFYTQYKDMIEFQIGLFDKESFEYLDNLKDIISLLINGKVPGIGAQFTNVGKARISGIDASVNGMYNFNSHTKLTFNLGYVYTQPIDLEADDINAKEEANTDVFSMKSKSNTSRYLKYRQKHSLKGMFDLEWKRVNIGTNLAWKSKTLAVDYFMVDEREKVYPDLMDYVRGLMFGDLHDYWTNNNKGYFTMDIRLGVKITKNIHFQGIINNLWNKEYSVRPMDVGVPRTFIMQLNTTF</sequence>
<dbReference type="InterPro" id="IPR012910">
    <property type="entry name" value="Plug_dom"/>
</dbReference>
<dbReference type="Proteomes" id="UP000236725">
    <property type="component" value="Unassembled WGS sequence"/>
</dbReference>
<evidence type="ECO:0000256" key="4">
    <source>
        <dbReference type="ARBA" id="ARBA00022692"/>
    </source>
</evidence>
<dbReference type="RefSeq" id="WP_103983458.1">
    <property type="nucleotide sequence ID" value="NZ_FNVS01000009.1"/>
</dbReference>
<keyword evidence="15" id="KW-1185">Reference proteome</keyword>
<dbReference type="GO" id="GO:0009279">
    <property type="term" value="C:cell outer membrane"/>
    <property type="evidence" value="ECO:0007669"/>
    <property type="project" value="UniProtKB-SubCell"/>
</dbReference>
<dbReference type="AlphaFoldDB" id="A0A8G2BWQ5"/>
<keyword evidence="3 10" id="KW-1134">Transmembrane beta strand</keyword>
<evidence type="ECO:0000256" key="1">
    <source>
        <dbReference type="ARBA" id="ARBA00004571"/>
    </source>
</evidence>
<gene>
    <name evidence="14" type="ORF">SAMN05444001_109121</name>
</gene>
<keyword evidence="8" id="KW-0675">Receptor</keyword>
<evidence type="ECO:0000259" key="12">
    <source>
        <dbReference type="Pfam" id="PF00593"/>
    </source>
</evidence>
<feature type="domain" description="TonB-dependent receptor plug" evidence="13">
    <location>
        <begin position="120"/>
        <end position="224"/>
    </location>
</feature>
<dbReference type="Pfam" id="PF13715">
    <property type="entry name" value="CarbopepD_reg_2"/>
    <property type="match status" value="1"/>
</dbReference>
<comment type="caution">
    <text evidence="14">The sequence shown here is derived from an EMBL/GenBank/DDBJ whole genome shotgun (WGS) entry which is preliminary data.</text>
</comment>
<dbReference type="InterPro" id="IPR036942">
    <property type="entry name" value="Beta-barrel_TonB_sf"/>
</dbReference>
<name>A0A8G2BWQ5_9BACT</name>
<evidence type="ECO:0000256" key="2">
    <source>
        <dbReference type="ARBA" id="ARBA00022448"/>
    </source>
</evidence>
<organism evidence="14 15">
    <name type="scientific">Parabacteroides chinchillae</name>
    <dbReference type="NCBI Taxonomy" id="871327"/>
    <lineage>
        <taxon>Bacteria</taxon>
        <taxon>Pseudomonadati</taxon>
        <taxon>Bacteroidota</taxon>
        <taxon>Bacteroidia</taxon>
        <taxon>Bacteroidales</taxon>
        <taxon>Tannerellaceae</taxon>
        <taxon>Parabacteroides</taxon>
    </lineage>
</organism>
<dbReference type="Gene3D" id="2.60.40.1120">
    <property type="entry name" value="Carboxypeptidase-like, regulatory domain"/>
    <property type="match status" value="1"/>
</dbReference>
<keyword evidence="4 10" id="KW-0812">Transmembrane</keyword>
<dbReference type="PANTHER" id="PTHR30069:SF29">
    <property type="entry name" value="HEMOGLOBIN AND HEMOGLOBIN-HAPTOGLOBIN-BINDING PROTEIN 1-RELATED"/>
    <property type="match status" value="1"/>
</dbReference>
<keyword evidence="6 11" id="KW-0798">TonB box</keyword>
<evidence type="ECO:0000313" key="15">
    <source>
        <dbReference type="Proteomes" id="UP000236725"/>
    </source>
</evidence>
<evidence type="ECO:0000256" key="3">
    <source>
        <dbReference type="ARBA" id="ARBA00022452"/>
    </source>
</evidence>
<dbReference type="EMBL" id="FNVS01000009">
    <property type="protein sequence ID" value="SEF91526.1"/>
    <property type="molecule type" value="Genomic_DNA"/>
</dbReference>
<dbReference type="InterPro" id="IPR008969">
    <property type="entry name" value="CarboxyPept-like_regulatory"/>
</dbReference>
<dbReference type="Gene3D" id="2.40.170.20">
    <property type="entry name" value="TonB-dependent receptor, beta-barrel domain"/>
    <property type="match status" value="1"/>
</dbReference>
<dbReference type="Gene3D" id="2.170.130.10">
    <property type="entry name" value="TonB-dependent receptor, plug domain"/>
    <property type="match status" value="1"/>
</dbReference>
<keyword evidence="5" id="KW-0732">Signal</keyword>
<dbReference type="SUPFAM" id="SSF49464">
    <property type="entry name" value="Carboxypeptidase regulatory domain-like"/>
    <property type="match status" value="1"/>
</dbReference>
<dbReference type="Pfam" id="PF00593">
    <property type="entry name" value="TonB_dep_Rec_b-barrel"/>
    <property type="match status" value="1"/>
</dbReference>